<dbReference type="SMART" id="SM01120">
    <property type="entry name" value="Dak2"/>
    <property type="match status" value="1"/>
</dbReference>
<dbReference type="Pfam" id="PF02734">
    <property type="entry name" value="Dak2"/>
    <property type="match status" value="1"/>
</dbReference>
<dbReference type="SUPFAM" id="SSF101473">
    <property type="entry name" value="DhaL-like"/>
    <property type="match status" value="1"/>
</dbReference>
<dbReference type="GO" id="GO:0006071">
    <property type="term" value="P:glycerol metabolic process"/>
    <property type="evidence" value="ECO:0007669"/>
    <property type="project" value="InterPro"/>
</dbReference>
<dbReference type="PROSITE" id="PS51480">
    <property type="entry name" value="DHAL"/>
    <property type="match status" value="1"/>
</dbReference>
<dbReference type="InterPro" id="IPR033470">
    <property type="entry name" value="FakA-like_C"/>
</dbReference>
<dbReference type="InterPro" id="IPR036117">
    <property type="entry name" value="DhaL_dom_sf"/>
</dbReference>
<sequence length="544" mass="54601">MSGGGSPVPRVDGDALRALFEAGAAAVAAAAPAINAINVYPVPDGDTGSNMAATLREAAAAAKEVSPGSSAAEVAEAAARGALYGARGNSGVILSQALRGFAKGLAGAAELDAARLAAGLLAAAEAAYAAVSRPQEGTMLTVLREAAQAAQAAAAQMPGEGAGLPCLAVLEAAAAAAREAEERTIDQLESLREAGVPDAGGEGVCVLLGGMLAQLKGEELQLEEFGAGGHAMEFAAAHAGDTYGFCTEFVLEPVTGAVLDLPRVRALAEGLGQSVVVVGDERLARVHVHTEQPDALLAAMADLGRPERVKVDDMDAQRARFESAGSGATAAVGLLALSRGAGFDRLFESLGARVVDLGMVEKPAAGDIARAAERIGTADVIVLPNHRNVLLAAEQAAQLARCTLHIVPTTTLPQGVAAALVFDPGARAAELADRMAGAAQAMRTVEVTRAAASRTADGVRVEAGQAIAVVDGRLTAARDRLEDALAEGLAAAGAGPGTLVTVYVGEGGDAGLAGDTVRQRFPAAEVEVIDGGQPLYPYIASVES</sequence>
<gene>
    <name evidence="2" type="ORF">A9A59_2068</name>
</gene>
<name>A0A2A9HIL0_TEPT2</name>
<dbReference type="Pfam" id="PF13684">
    <property type="entry name" value="FakA-like_C"/>
    <property type="match status" value="1"/>
</dbReference>
<evidence type="ECO:0000259" key="1">
    <source>
        <dbReference type="PROSITE" id="PS51480"/>
    </source>
</evidence>
<reference evidence="2 3" key="1">
    <citation type="submission" date="2017-09" db="EMBL/GenBank/DDBJ databases">
        <title>Sequencing the genomes of two abundant thermophiles in Great Basin hot springs: Thermocrinis jamiesonii and novel Chloroflexi Thermoflexus hugenholtzii.</title>
        <authorList>
            <person name="Hedlund B."/>
        </authorList>
    </citation>
    <scope>NUCLEOTIDE SEQUENCE [LARGE SCALE GENOMIC DNA]</scope>
    <source>
        <strain evidence="2 3">G233</strain>
    </source>
</reference>
<dbReference type="InterPro" id="IPR004007">
    <property type="entry name" value="DhaL_dom"/>
</dbReference>
<organism evidence="2 3">
    <name type="scientific">Tepidiforma thermophila (strain KCTC 52669 / CGMCC 1.13589 / G233)</name>
    <dbReference type="NCBI Taxonomy" id="2761530"/>
    <lineage>
        <taxon>Bacteria</taxon>
        <taxon>Bacillati</taxon>
        <taxon>Chloroflexota</taxon>
        <taxon>Tepidiformia</taxon>
        <taxon>Tepidiformales</taxon>
        <taxon>Tepidiformaceae</taxon>
        <taxon>Tepidiforma</taxon>
    </lineage>
</organism>
<dbReference type="Proteomes" id="UP000223071">
    <property type="component" value="Unassembled WGS sequence"/>
</dbReference>
<dbReference type="RefSeq" id="WP_098504181.1">
    <property type="nucleotide sequence ID" value="NZ_PDJQ01000001.1"/>
</dbReference>
<dbReference type="PANTHER" id="PTHR33434">
    <property type="entry name" value="DEGV DOMAIN-CONTAINING PROTEIN DR_1986-RELATED"/>
    <property type="match status" value="1"/>
</dbReference>
<dbReference type="PANTHER" id="PTHR33434:SF4">
    <property type="entry name" value="PHOSPHATASE PROTEIN"/>
    <property type="match status" value="1"/>
</dbReference>
<proteinExistence type="predicted"/>
<dbReference type="GO" id="GO:0004371">
    <property type="term" value="F:glycerone kinase activity"/>
    <property type="evidence" value="ECO:0007669"/>
    <property type="project" value="InterPro"/>
</dbReference>
<feature type="domain" description="DhaL" evidence="1">
    <location>
        <begin position="14"/>
        <end position="213"/>
    </location>
</feature>
<dbReference type="AlphaFoldDB" id="A0A2A9HIL0"/>
<dbReference type="SMART" id="SM01121">
    <property type="entry name" value="Dak1_2"/>
    <property type="match status" value="1"/>
</dbReference>
<dbReference type="InterPro" id="IPR048394">
    <property type="entry name" value="FakA-like_M"/>
</dbReference>
<dbReference type="Gene3D" id="1.25.40.340">
    <property type="match status" value="1"/>
</dbReference>
<dbReference type="Pfam" id="PF21645">
    <property type="entry name" value="FakA-like_M"/>
    <property type="match status" value="1"/>
</dbReference>
<dbReference type="InterPro" id="IPR019986">
    <property type="entry name" value="YloV-like"/>
</dbReference>
<accession>A0A2A9HIL0</accession>
<keyword evidence="3" id="KW-1185">Reference proteome</keyword>
<dbReference type="InterPro" id="IPR050270">
    <property type="entry name" value="DegV_domain_contain"/>
</dbReference>
<comment type="caution">
    <text evidence="2">The sequence shown here is derived from an EMBL/GenBank/DDBJ whole genome shotgun (WGS) entry which is preliminary data.</text>
</comment>
<evidence type="ECO:0000313" key="3">
    <source>
        <dbReference type="Proteomes" id="UP000223071"/>
    </source>
</evidence>
<evidence type="ECO:0000313" key="2">
    <source>
        <dbReference type="EMBL" id="PFG74826.1"/>
    </source>
</evidence>
<dbReference type="NCBIfam" id="TIGR03599">
    <property type="entry name" value="YloV"/>
    <property type="match status" value="1"/>
</dbReference>
<dbReference type="EMBL" id="PDJQ01000001">
    <property type="protein sequence ID" value="PFG74826.1"/>
    <property type="molecule type" value="Genomic_DNA"/>
</dbReference>
<protein>
    <recommendedName>
        <fullName evidence="1">DhaL domain-containing protein</fullName>
    </recommendedName>
</protein>